<reference evidence="2 3" key="1">
    <citation type="submission" date="2015-01" db="EMBL/GenBank/DDBJ databases">
        <title>The Genome Sequence of Exophiala spinifera CBS89968.</title>
        <authorList>
            <consortium name="The Broad Institute Genomics Platform"/>
            <person name="Cuomo C."/>
            <person name="de Hoog S."/>
            <person name="Gorbushina A."/>
            <person name="Stielow B."/>
            <person name="Teixiera M."/>
            <person name="Abouelleil A."/>
            <person name="Chapman S.B."/>
            <person name="Priest M."/>
            <person name="Young S.K."/>
            <person name="Wortman J."/>
            <person name="Nusbaum C."/>
            <person name="Birren B."/>
        </authorList>
    </citation>
    <scope>NUCLEOTIDE SEQUENCE [LARGE SCALE GENOMIC DNA]</scope>
    <source>
        <strain evidence="2 3">CBS 89968</strain>
    </source>
</reference>
<dbReference type="AlphaFoldDB" id="A0A0D2C0L3"/>
<feature type="compositionally biased region" description="Polar residues" evidence="1">
    <location>
        <begin position="510"/>
        <end position="520"/>
    </location>
</feature>
<dbReference type="GO" id="GO:0003735">
    <property type="term" value="F:structural constituent of ribosome"/>
    <property type="evidence" value="ECO:0007669"/>
    <property type="project" value="TreeGrafter"/>
</dbReference>
<proteinExistence type="predicted"/>
<dbReference type="EMBL" id="KN847494">
    <property type="protein sequence ID" value="KIW17204.1"/>
    <property type="molecule type" value="Genomic_DNA"/>
</dbReference>
<feature type="region of interest" description="Disordered" evidence="1">
    <location>
        <begin position="181"/>
        <end position="200"/>
    </location>
</feature>
<dbReference type="InterPro" id="IPR016712">
    <property type="entry name" value="Rbsml_bS1m-like"/>
</dbReference>
<evidence type="ECO:0000313" key="3">
    <source>
        <dbReference type="Proteomes" id="UP000053328"/>
    </source>
</evidence>
<dbReference type="STRING" id="91928.A0A0D2C0L3"/>
<dbReference type="GeneID" id="27331478"/>
<accession>A0A0D2C0L3</accession>
<dbReference type="GO" id="GO:0005763">
    <property type="term" value="C:mitochondrial small ribosomal subunit"/>
    <property type="evidence" value="ECO:0007669"/>
    <property type="project" value="TreeGrafter"/>
</dbReference>
<feature type="compositionally biased region" description="Low complexity" evidence="1">
    <location>
        <begin position="188"/>
        <end position="200"/>
    </location>
</feature>
<evidence type="ECO:0000313" key="2">
    <source>
        <dbReference type="EMBL" id="KIW17204.1"/>
    </source>
</evidence>
<dbReference type="PANTHER" id="PTHR28058">
    <property type="entry name" value="37S RIBOSOMAL PROTEIN MRP51, MITOCHONDRIAL"/>
    <property type="match status" value="1"/>
</dbReference>
<dbReference type="HOGENOM" id="CLU_024465_0_0_1"/>
<keyword evidence="3" id="KW-1185">Reference proteome</keyword>
<dbReference type="VEuPathDB" id="FungiDB:PV08_04395"/>
<name>A0A0D2C0L3_9EURO</name>
<feature type="compositionally biased region" description="Polar residues" evidence="1">
    <location>
        <begin position="485"/>
        <end position="499"/>
    </location>
</feature>
<evidence type="ECO:0000256" key="1">
    <source>
        <dbReference type="SAM" id="MobiDB-lite"/>
    </source>
</evidence>
<feature type="region of interest" description="Disordered" evidence="1">
    <location>
        <begin position="460"/>
        <end position="520"/>
    </location>
</feature>
<dbReference type="Proteomes" id="UP000053328">
    <property type="component" value="Unassembled WGS sequence"/>
</dbReference>
<protein>
    <submittedName>
        <fullName evidence="2">Uncharacterized protein</fullName>
    </submittedName>
</protein>
<dbReference type="GO" id="GO:0070124">
    <property type="term" value="P:mitochondrial translational initiation"/>
    <property type="evidence" value="ECO:0007669"/>
    <property type="project" value="TreeGrafter"/>
</dbReference>
<dbReference type="RefSeq" id="XP_016237420.1">
    <property type="nucleotide sequence ID" value="XM_016378743.1"/>
</dbReference>
<organism evidence="2 3">
    <name type="scientific">Exophiala spinifera</name>
    <dbReference type="NCBI Taxonomy" id="91928"/>
    <lineage>
        <taxon>Eukaryota</taxon>
        <taxon>Fungi</taxon>
        <taxon>Dikarya</taxon>
        <taxon>Ascomycota</taxon>
        <taxon>Pezizomycotina</taxon>
        <taxon>Eurotiomycetes</taxon>
        <taxon>Chaetothyriomycetidae</taxon>
        <taxon>Chaetothyriales</taxon>
        <taxon>Herpotrichiellaceae</taxon>
        <taxon>Exophiala</taxon>
    </lineage>
</organism>
<gene>
    <name evidence="2" type="ORF">PV08_04395</name>
</gene>
<dbReference type="PANTHER" id="PTHR28058:SF1">
    <property type="entry name" value="SMALL RIBOSOMAL SUBUNIT PROTEIN BS1M"/>
    <property type="match status" value="1"/>
</dbReference>
<dbReference type="Pfam" id="PF11709">
    <property type="entry name" value="Mit_ribos_Mrp51"/>
    <property type="match status" value="1"/>
</dbReference>
<dbReference type="OrthoDB" id="2735536at2759"/>
<sequence>MTAARLSPAASLLRNSKLFALPTALSVPPTEPTSEPVVSSDTATTPYPLRAALETPRSTLFKGDWGLKRALPVSTTTKSGTPTVRILRGIDTPEHVADFESAADHVLTLRKYQELNLRVTLPATRDKRHYERTSAFDPEIDHTAEVPLTLKGKNGPVSWLDKSPAERAAELPKHLRDTLEKATKDNPESNSASATSESSLSPARLSRRRWRYLGPYLAGLNGAEFEAFLGQITRAKKAEFRKHVERHLINQRIAQRRAEALESGETGETGPADDTSVKVTEEDVDEHLRQLRSEPSKFAPLIVEFFDLADGPKTSVMNREPWHYGRDTIAADQYKESGPPRTHPSAGLSYLRSESFAQNDVIVGPRDTRPPVPARLLKTIQIGQQRSIPNVGMAGFVIPQPHWSELRDRPWQWQSVKDGPKLVVQPVSAAVSQSGKVEINTKLMKDWYLEDDVPVEITERRRAGTNTTRPAPATQVRPLDRLFKRQSTVARSTPAPSQDISEELNEMTRRATQNLANRSA</sequence>